<evidence type="ECO:0000256" key="5">
    <source>
        <dbReference type="ARBA" id="ARBA00022989"/>
    </source>
</evidence>
<protein>
    <submittedName>
        <fullName evidence="10">ABC transporter ATP-binding protein/permease</fullName>
    </submittedName>
</protein>
<evidence type="ECO:0000256" key="7">
    <source>
        <dbReference type="SAM" id="Phobius"/>
    </source>
</evidence>
<keyword evidence="2 7" id="KW-0812">Transmembrane</keyword>
<dbReference type="InterPro" id="IPR036640">
    <property type="entry name" value="ABC1_TM_sf"/>
</dbReference>
<dbReference type="SUPFAM" id="SSF52540">
    <property type="entry name" value="P-loop containing nucleoside triphosphate hydrolases"/>
    <property type="match status" value="1"/>
</dbReference>
<feature type="transmembrane region" description="Helical" evidence="7">
    <location>
        <begin position="27"/>
        <end position="48"/>
    </location>
</feature>
<dbReference type="PANTHER" id="PTHR43394">
    <property type="entry name" value="ATP-DEPENDENT PERMEASE MDL1, MITOCHONDRIAL"/>
    <property type="match status" value="1"/>
</dbReference>
<evidence type="ECO:0000256" key="2">
    <source>
        <dbReference type="ARBA" id="ARBA00022692"/>
    </source>
</evidence>
<dbReference type="InterPro" id="IPR039421">
    <property type="entry name" value="Type_1_exporter"/>
</dbReference>
<dbReference type="InterPro" id="IPR027417">
    <property type="entry name" value="P-loop_NTPase"/>
</dbReference>
<keyword evidence="5 7" id="KW-1133">Transmembrane helix</keyword>
<name>A0ABS7KUE7_CLOSR</name>
<dbReference type="SMART" id="SM00382">
    <property type="entry name" value="AAA"/>
    <property type="match status" value="1"/>
</dbReference>
<keyword evidence="4 10" id="KW-0067">ATP-binding</keyword>
<proteinExistence type="predicted"/>
<dbReference type="SUPFAM" id="SSF90123">
    <property type="entry name" value="ABC transporter transmembrane region"/>
    <property type="match status" value="1"/>
</dbReference>
<dbReference type="Gene3D" id="3.40.50.300">
    <property type="entry name" value="P-loop containing nucleotide triphosphate hydrolases"/>
    <property type="match status" value="1"/>
</dbReference>
<keyword evidence="6 7" id="KW-0472">Membrane</keyword>
<dbReference type="Pfam" id="PF00005">
    <property type="entry name" value="ABC_tran"/>
    <property type="match status" value="1"/>
</dbReference>
<dbReference type="RefSeq" id="WP_221859036.1">
    <property type="nucleotide sequence ID" value="NZ_JAIKTU010000002.1"/>
</dbReference>
<evidence type="ECO:0000259" key="8">
    <source>
        <dbReference type="PROSITE" id="PS50893"/>
    </source>
</evidence>
<evidence type="ECO:0000256" key="4">
    <source>
        <dbReference type="ARBA" id="ARBA00022840"/>
    </source>
</evidence>
<keyword evidence="3" id="KW-0547">Nucleotide-binding</keyword>
<evidence type="ECO:0000259" key="9">
    <source>
        <dbReference type="PROSITE" id="PS50929"/>
    </source>
</evidence>
<dbReference type="PANTHER" id="PTHR43394:SF1">
    <property type="entry name" value="ATP-BINDING CASSETTE SUB-FAMILY B MEMBER 10, MITOCHONDRIAL"/>
    <property type="match status" value="1"/>
</dbReference>
<evidence type="ECO:0000256" key="6">
    <source>
        <dbReference type="ARBA" id="ARBA00023136"/>
    </source>
</evidence>
<dbReference type="InterPro" id="IPR011527">
    <property type="entry name" value="ABC1_TM_dom"/>
</dbReference>
<accession>A0ABS7KUE7</accession>
<dbReference type="PROSITE" id="PS50929">
    <property type="entry name" value="ABC_TM1F"/>
    <property type="match status" value="1"/>
</dbReference>
<gene>
    <name evidence="10" type="ORF">K5V21_03075</name>
</gene>
<organism evidence="10 11">
    <name type="scientific">Clostridium sardiniense</name>
    <name type="common">Clostridium absonum</name>
    <dbReference type="NCBI Taxonomy" id="29369"/>
    <lineage>
        <taxon>Bacteria</taxon>
        <taxon>Bacillati</taxon>
        <taxon>Bacillota</taxon>
        <taxon>Clostridia</taxon>
        <taxon>Eubacteriales</taxon>
        <taxon>Clostridiaceae</taxon>
        <taxon>Clostridium</taxon>
    </lineage>
</organism>
<comment type="subcellular location">
    <subcellularLocation>
        <location evidence="1">Cell membrane</location>
        <topology evidence="1">Multi-pass membrane protein</topology>
    </subcellularLocation>
</comment>
<dbReference type="PROSITE" id="PS50893">
    <property type="entry name" value="ABC_TRANSPORTER_2"/>
    <property type="match status" value="1"/>
</dbReference>
<dbReference type="InterPro" id="IPR017871">
    <property type="entry name" value="ABC_transporter-like_CS"/>
</dbReference>
<evidence type="ECO:0000313" key="11">
    <source>
        <dbReference type="Proteomes" id="UP001299068"/>
    </source>
</evidence>
<feature type="transmembrane region" description="Helical" evidence="7">
    <location>
        <begin position="144"/>
        <end position="168"/>
    </location>
</feature>
<feature type="domain" description="ABC transporter" evidence="8">
    <location>
        <begin position="351"/>
        <end position="591"/>
    </location>
</feature>
<feature type="transmembrane region" description="Helical" evidence="7">
    <location>
        <begin position="174"/>
        <end position="192"/>
    </location>
</feature>
<evidence type="ECO:0000256" key="3">
    <source>
        <dbReference type="ARBA" id="ARBA00022741"/>
    </source>
</evidence>
<evidence type="ECO:0000313" key="10">
    <source>
        <dbReference type="EMBL" id="MBY0754431.1"/>
    </source>
</evidence>
<evidence type="ECO:0000256" key="1">
    <source>
        <dbReference type="ARBA" id="ARBA00004651"/>
    </source>
</evidence>
<comment type="caution">
    <text evidence="10">The sequence shown here is derived from an EMBL/GenBank/DDBJ whole genome shotgun (WGS) entry which is preliminary data.</text>
</comment>
<dbReference type="InterPro" id="IPR003439">
    <property type="entry name" value="ABC_transporter-like_ATP-bd"/>
</dbReference>
<dbReference type="PROSITE" id="PS00211">
    <property type="entry name" value="ABC_TRANSPORTER_1"/>
    <property type="match status" value="1"/>
</dbReference>
<dbReference type="Gene3D" id="1.20.1560.10">
    <property type="entry name" value="ABC transporter type 1, transmembrane domain"/>
    <property type="match status" value="1"/>
</dbReference>
<sequence length="606" mass="68437">MINNKKDRSISIFKILKKITPMVLKAAPIYFIFIILVNIIHAAFWVLNTVASQNFFDSVAALTVGENTMAKTILMALMLGGVLIGAQMLNGISNFMGSSWWSKVAGYITSIVNNKVGNTDSISFEDTNVLDDINKVHEGVRNSIGLIGVITMIACMYIPYFLFMGIYLYNLKPILALALIFIFIPVALTQFIRIKVFSKLEDEVAPIRREYKYYEECIGSREYFKETRILGAFRYFKNLYLDSLKLLNKKVWCAEKKIRSMELGMKVLTLLGYIGVLYLLFICLINGDISVGAFGAVFSSIGMLFSIMEEVICRHIGEVTQNLGTVRNFIRFLELPERKGKEVEIKDVPDIKLDNVSFAYPSSNKLSIENINLHIKSGETIAIVGENGAGKTTLVKLIIGLYLPTNGDILVDGFNTKEVSQRSLYKEVSAVFQRYQRYKMTFGENISISNIEYVDTYNVDKDIALKKADLTMNKEIFKDGYDTMLSREFNGVDLSGGQWQRVAIARGFYSNHNMIVLDEPTAAIDPVEESKIYNKFKEMSYGNTSIIVTHRLGSAKIADRIIVMDNGNIIECGTHEELISNDGKYKEMYNAQSKWYVKSEGEEIMA</sequence>
<dbReference type="EMBL" id="JAIKTU010000002">
    <property type="protein sequence ID" value="MBY0754431.1"/>
    <property type="molecule type" value="Genomic_DNA"/>
</dbReference>
<dbReference type="InterPro" id="IPR003593">
    <property type="entry name" value="AAA+_ATPase"/>
</dbReference>
<keyword evidence="11" id="KW-1185">Reference proteome</keyword>
<dbReference type="Proteomes" id="UP001299068">
    <property type="component" value="Unassembled WGS sequence"/>
</dbReference>
<feature type="transmembrane region" description="Helical" evidence="7">
    <location>
        <begin position="68"/>
        <end position="89"/>
    </location>
</feature>
<feature type="domain" description="ABC transmembrane type-1" evidence="9">
    <location>
        <begin position="32"/>
        <end position="312"/>
    </location>
</feature>
<dbReference type="CDD" id="cd03228">
    <property type="entry name" value="ABCC_MRP_Like"/>
    <property type="match status" value="1"/>
</dbReference>
<feature type="transmembrane region" description="Helical" evidence="7">
    <location>
        <begin position="267"/>
        <end position="287"/>
    </location>
</feature>
<reference evidence="10 11" key="1">
    <citation type="journal article" date="2021" name="Cell Host Microbe">
        <title>in vivo commensal control of Clostridioides difficile virulence.</title>
        <authorList>
            <person name="Girinathan B.P."/>
            <person name="Dibenedetto N."/>
            <person name="Worley J.N."/>
            <person name="Peltier J."/>
            <person name="Arrieta-Ortiz M.L."/>
            <person name="Rupa Christinal Immanuel S."/>
            <person name="Lavin R."/>
            <person name="Delaney M.L."/>
            <person name="Cummins C."/>
            <person name="Hoffmann M."/>
            <person name="Luo Y."/>
            <person name="Gonzalez-Escalona N."/>
            <person name="Allard M."/>
            <person name="Onderdonk A.B."/>
            <person name="Gerber G.K."/>
            <person name="Sonenshein A.L."/>
            <person name="Baliga N."/>
            <person name="Dupuy B."/>
            <person name="Bry L."/>
        </authorList>
    </citation>
    <scope>NUCLEOTIDE SEQUENCE [LARGE SCALE GENOMIC DNA]</scope>
    <source>
        <strain evidence="10 11">DSM 599</strain>
    </source>
</reference>
<dbReference type="GO" id="GO:0005524">
    <property type="term" value="F:ATP binding"/>
    <property type="evidence" value="ECO:0007669"/>
    <property type="project" value="UniProtKB-KW"/>
</dbReference>